<proteinExistence type="predicted"/>
<evidence type="ECO:0000313" key="1">
    <source>
        <dbReference type="EMBL" id="PNG06149.1"/>
    </source>
</evidence>
<dbReference type="Pfam" id="PF09694">
    <property type="entry name" value="Gcw_chp"/>
    <property type="match status" value="1"/>
</dbReference>
<dbReference type="RefSeq" id="WP_102846641.1">
    <property type="nucleotide sequence ID" value="NZ_JAMOIG010000006.1"/>
</dbReference>
<dbReference type="AlphaFoldDB" id="A0A2N8SUK7"/>
<gene>
    <name evidence="1" type="ORF">CXL00_10045</name>
</gene>
<dbReference type="Proteomes" id="UP000235897">
    <property type="component" value="Unassembled WGS sequence"/>
</dbReference>
<reference evidence="1 2" key="1">
    <citation type="submission" date="2018-01" db="EMBL/GenBank/DDBJ databases">
        <title>Denitrification phenotypes of diverse strains of Pseudomonas stutzeri.</title>
        <authorList>
            <person name="Milligan D.A."/>
            <person name="Bergaust L."/>
            <person name="Bakken L.R."/>
            <person name="Frostegard A."/>
        </authorList>
    </citation>
    <scope>NUCLEOTIDE SEQUENCE [LARGE SCALE GENOMIC DNA]</scope>
    <source>
        <strain evidence="1 2">28a3</strain>
    </source>
</reference>
<dbReference type="NCBIfam" id="TIGR02001">
    <property type="entry name" value="gcw_chp"/>
    <property type="match status" value="1"/>
</dbReference>
<name>A0A2N8SUK7_STUST</name>
<organism evidence="1 2">
    <name type="scientific">Stutzerimonas stutzeri</name>
    <name type="common">Pseudomonas stutzeri</name>
    <dbReference type="NCBI Taxonomy" id="316"/>
    <lineage>
        <taxon>Bacteria</taxon>
        <taxon>Pseudomonadati</taxon>
        <taxon>Pseudomonadota</taxon>
        <taxon>Gammaproteobacteria</taxon>
        <taxon>Pseudomonadales</taxon>
        <taxon>Pseudomonadaceae</taxon>
        <taxon>Stutzerimonas</taxon>
    </lineage>
</organism>
<accession>A0A2N8SUK7</accession>
<protein>
    <recommendedName>
        <fullName evidence="3">Lipoprotein</fullName>
    </recommendedName>
</protein>
<dbReference type="EMBL" id="POUW01000003">
    <property type="protein sequence ID" value="PNG06149.1"/>
    <property type="molecule type" value="Genomic_DNA"/>
</dbReference>
<comment type="caution">
    <text evidence="1">The sequence shown here is derived from an EMBL/GenBank/DDBJ whole genome shotgun (WGS) entry which is preliminary data.</text>
</comment>
<evidence type="ECO:0008006" key="3">
    <source>
        <dbReference type="Google" id="ProtNLM"/>
    </source>
</evidence>
<dbReference type="PROSITE" id="PS51257">
    <property type="entry name" value="PROKAR_LIPOPROTEIN"/>
    <property type="match status" value="1"/>
</dbReference>
<sequence length="240" mass="25981">MNQKIAVVVALLVLGGCASQPEVVERELGAFDLKLGTSPTRSMAQGLVSPSAASTFRGGLDLTHASGLYLGQWAPSMGILEGRTLELNTYAGYAQPHLGDMPGFELGVIRYSFPELENHDRHQFYAGINLAGSRLGGALSASPGRTDSTLLMELGSVQPFDVGVRLKYASHSMDSPMYHMGGSVRVFNDWSLNLSRPLLGVHLDLTYTDSNLSGRQCGVYSGQNSYCESYFMFKAERALF</sequence>
<evidence type="ECO:0000313" key="2">
    <source>
        <dbReference type="Proteomes" id="UP000235897"/>
    </source>
</evidence>
<dbReference type="InterPro" id="IPR010239">
    <property type="entry name" value="CHP02001"/>
</dbReference>
<dbReference type="OrthoDB" id="9793561at2"/>